<feature type="region of interest" description="Disordered" evidence="1">
    <location>
        <begin position="93"/>
        <end position="130"/>
    </location>
</feature>
<dbReference type="EMBL" id="JAMSKV010000001">
    <property type="protein sequence ID" value="MCQ8277217.1"/>
    <property type="molecule type" value="Genomic_DNA"/>
</dbReference>
<protein>
    <submittedName>
        <fullName evidence="2">Uncharacterized protein</fullName>
    </submittedName>
</protein>
<keyword evidence="3" id="KW-1185">Reference proteome</keyword>
<evidence type="ECO:0000256" key="1">
    <source>
        <dbReference type="SAM" id="MobiDB-lite"/>
    </source>
</evidence>
<name>A0ABT1W4M4_9PROT</name>
<comment type="caution">
    <text evidence="2">The sequence shown here is derived from an EMBL/GenBank/DDBJ whole genome shotgun (WGS) entry which is preliminary data.</text>
</comment>
<gene>
    <name evidence="2" type="ORF">NFI95_01975</name>
</gene>
<feature type="compositionally biased region" description="Acidic residues" evidence="1">
    <location>
        <begin position="117"/>
        <end position="130"/>
    </location>
</feature>
<dbReference type="RefSeq" id="WP_422862655.1">
    <property type="nucleotide sequence ID" value="NZ_JAMSKV010000001.1"/>
</dbReference>
<dbReference type="Proteomes" id="UP001524587">
    <property type="component" value="Unassembled WGS sequence"/>
</dbReference>
<feature type="compositionally biased region" description="Basic and acidic residues" evidence="1">
    <location>
        <begin position="101"/>
        <end position="116"/>
    </location>
</feature>
<sequence length="130" mass="14433">MSDELFAPEGGWRVRIIDLSGASEDNTVEEVKGFPTLQLANAFCRAYVRDSLERCRVPGQGARDVLAAWFAYGEDAEVIDAAEQGWRSANELDEFASHPGSEIERDWRSIDPRLAEGDADEDDEGEADPR</sequence>
<organism evidence="2 3">
    <name type="scientific">Endosaccharibacter trunci</name>
    <dbReference type="NCBI Taxonomy" id="2812733"/>
    <lineage>
        <taxon>Bacteria</taxon>
        <taxon>Pseudomonadati</taxon>
        <taxon>Pseudomonadota</taxon>
        <taxon>Alphaproteobacteria</taxon>
        <taxon>Acetobacterales</taxon>
        <taxon>Acetobacteraceae</taxon>
        <taxon>Endosaccharibacter</taxon>
    </lineage>
</organism>
<accession>A0ABT1W4M4</accession>
<reference evidence="2 3" key="1">
    <citation type="submission" date="2022-06" db="EMBL/GenBank/DDBJ databases">
        <title>Endosaccharibacter gen. nov., sp. nov., endophytic bacteria isolated from sugarcane.</title>
        <authorList>
            <person name="Pitiwittayakul N."/>
            <person name="Yukphan P."/>
            <person name="Charoenyingcharoen P."/>
            <person name="Tanasupawat S."/>
        </authorList>
    </citation>
    <scope>NUCLEOTIDE SEQUENCE [LARGE SCALE GENOMIC DNA]</scope>
    <source>
        <strain evidence="2 3">KSS8</strain>
    </source>
</reference>
<evidence type="ECO:0000313" key="3">
    <source>
        <dbReference type="Proteomes" id="UP001524587"/>
    </source>
</evidence>
<evidence type="ECO:0000313" key="2">
    <source>
        <dbReference type="EMBL" id="MCQ8277217.1"/>
    </source>
</evidence>
<proteinExistence type="predicted"/>